<evidence type="ECO:0000256" key="2">
    <source>
        <dbReference type="ARBA" id="ARBA00023027"/>
    </source>
</evidence>
<reference evidence="4 5" key="1">
    <citation type="submission" date="2020-08" db="EMBL/GenBank/DDBJ databases">
        <title>Sequencing the genomes of 1000 actinobacteria strains.</title>
        <authorList>
            <person name="Klenk H.-P."/>
        </authorList>
    </citation>
    <scope>NUCLEOTIDE SEQUENCE [LARGE SCALE GENOMIC DNA]</scope>
    <source>
        <strain evidence="4 5">DSM 44230</strain>
    </source>
</reference>
<dbReference type="SUPFAM" id="SSF51905">
    <property type="entry name" value="FAD/NAD(P)-binding domain"/>
    <property type="match status" value="1"/>
</dbReference>
<evidence type="ECO:0000313" key="4">
    <source>
        <dbReference type="EMBL" id="MBB4679585.1"/>
    </source>
</evidence>
<dbReference type="GO" id="GO:0071949">
    <property type="term" value="F:FAD binding"/>
    <property type="evidence" value="ECO:0007669"/>
    <property type="project" value="InterPro"/>
</dbReference>
<dbReference type="Pfam" id="PF01494">
    <property type="entry name" value="FAD_binding_3"/>
    <property type="match status" value="1"/>
</dbReference>
<proteinExistence type="predicted"/>
<dbReference type="RefSeq" id="WP_185005313.1">
    <property type="nucleotide sequence ID" value="NZ_BAAAUI010000001.1"/>
</dbReference>
<evidence type="ECO:0000256" key="1">
    <source>
        <dbReference type="ARBA" id="ARBA00023002"/>
    </source>
</evidence>
<dbReference type="InterPro" id="IPR050631">
    <property type="entry name" value="PheA/TfdB_FAD_monoxygenase"/>
</dbReference>
<sequence>MPSLYWDADVVIVGGGVAGAGTAHALATVGVSSIVLERSADFPELNRGDVIQPLSLGLLDKWGVLPHIHGYQVVASGIHHRVHGFLGEWGFADLEIDHPHQTVLRHTNIHRALHAAFAGHGDLVSVRRGARVSAPLFDDRDGALRGVTGTIGGEPFRALGRIVVAADGPASPLRRAAGIRFEQRYRYDHVHLMTTCPRPDAPQLDHRTARYVGADGITMIIPLDGGTQVRVAVQLPVAEEMAWRALEPGRLWRRMVARAPMLAGAPSALAGEPHTYRAHLAHAERYVQGNLCLVGDAAHVVPPTLGQGMNMAMLDADVLAAVVRRTLDGAATLDLYDRLRRPANEIVLASSHEQTLVQTATGPEVDEHVLRNYAWLADPVRRREVAERVAGLHNKTAEQLGILDLAGDCRR</sequence>
<dbReference type="EMBL" id="JACHMH010000001">
    <property type="protein sequence ID" value="MBB4679585.1"/>
    <property type="molecule type" value="Genomic_DNA"/>
</dbReference>
<evidence type="ECO:0000259" key="3">
    <source>
        <dbReference type="Pfam" id="PF01494"/>
    </source>
</evidence>
<comment type="caution">
    <text evidence="4">The sequence shown here is derived from an EMBL/GenBank/DDBJ whole genome shotgun (WGS) entry which is preliminary data.</text>
</comment>
<dbReference type="InterPro" id="IPR036188">
    <property type="entry name" value="FAD/NAD-bd_sf"/>
</dbReference>
<dbReference type="Gene3D" id="3.50.50.60">
    <property type="entry name" value="FAD/NAD(P)-binding domain"/>
    <property type="match status" value="2"/>
</dbReference>
<dbReference type="AlphaFoldDB" id="A0A7W7CE95"/>
<dbReference type="InterPro" id="IPR002938">
    <property type="entry name" value="FAD-bd"/>
</dbReference>
<keyword evidence="5" id="KW-1185">Reference proteome</keyword>
<accession>A0A7W7CE95</accession>
<dbReference type="PANTHER" id="PTHR43476">
    <property type="entry name" value="3-(3-HYDROXY-PHENYL)PROPIONATE/3-HYDROXYCINNAMIC ACID HYDROXYLASE"/>
    <property type="match status" value="1"/>
</dbReference>
<feature type="domain" description="FAD-binding" evidence="3">
    <location>
        <begin position="7"/>
        <end position="345"/>
    </location>
</feature>
<dbReference type="PANTHER" id="PTHR43476:SF4">
    <property type="entry name" value="BLR0106 PROTEIN"/>
    <property type="match status" value="1"/>
</dbReference>
<dbReference type="Proteomes" id="UP000533598">
    <property type="component" value="Unassembled WGS sequence"/>
</dbReference>
<protein>
    <submittedName>
        <fullName evidence="4">2-polyprenyl-6-methoxyphenol hydroxylase-like FAD-dependent oxidoreductase</fullName>
    </submittedName>
</protein>
<dbReference type="GO" id="GO:0016491">
    <property type="term" value="F:oxidoreductase activity"/>
    <property type="evidence" value="ECO:0007669"/>
    <property type="project" value="UniProtKB-KW"/>
</dbReference>
<evidence type="ECO:0000313" key="5">
    <source>
        <dbReference type="Proteomes" id="UP000533598"/>
    </source>
</evidence>
<keyword evidence="2" id="KW-0520">NAD</keyword>
<name>A0A7W7CE95_9PSEU</name>
<organism evidence="4 5">
    <name type="scientific">Crossiella cryophila</name>
    <dbReference type="NCBI Taxonomy" id="43355"/>
    <lineage>
        <taxon>Bacteria</taxon>
        <taxon>Bacillati</taxon>
        <taxon>Actinomycetota</taxon>
        <taxon>Actinomycetes</taxon>
        <taxon>Pseudonocardiales</taxon>
        <taxon>Pseudonocardiaceae</taxon>
        <taxon>Crossiella</taxon>
    </lineage>
</organism>
<gene>
    <name evidence="4" type="ORF">HNR67_005703</name>
</gene>
<dbReference type="PRINTS" id="PR00420">
    <property type="entry name" value="RNGMNOXGNASE"/>
</dbReference>
<keyword evidence="1" id="KW-0560">Oxidoreductase</keyword>